<reference evidence="5 6" key="1">
    <citation type="submission" date="2018-08" db="EMBL/GenBank/DDBJ databases">
        <title>Murine metabolic-syndrome-specific gut microbial biobank.</title>
        <authorList>
            <person name="Liu C."/>
        </authorList>
    </citation>
    <scope>NUCLEOTIDE SEQUENCE [LARGE SCALE GENOMIC DNA]</scope>
    <source>
        <strain evidence="5 6">28</strain>
    </source>
</reference>
<evidence type="ECO:0000256" key="3">
    <source>
        <dbReference type="ARBA" id="ARBA00023163"/>
    </source>
</evidence>
<dbReference type="GO" id="GO:0006950">
    <property type="term" value="P:response to stress"/>
    <property type="evidence" value="ECO:0007669"/>
    <property type="project" value="TreeGrafter"/>
</dbReference>
<gene>
    <name evidence="5" type="ORF">D0435_10245</name>
</gene>
<dbReference type="Pfam" id="PF01047">
    <property type="entry name" value="MarR"/>
    <property type="match status" value="1"/>
</dbReference>
<dbReference type="RefSeq" id="WP_160202315.1">
    <property type="nucleotide sequence ID" value="NZ_QXWK01000018.1"/>
</dbReference>
<keyword evidence="3" id="KW-0804">Transcription</keyword>
<evidence type="ECO:0000313" key="6">
    <source>
        <dbReference type="Proteomes" id="UP000446866"/>
    </source>
</evidence>
<dbReference type="InterPro" id="IPR036390">
    <property type="entry name" value="WH_DNA-bd_sf"/>
</dbReference>
<dbReference type="Proteomes" id="UP000446866">
    <property type="component" value="Unassembled WGS sequence"/>
</dbReference>
<dbReference type="AlphaFoldDB" id="A0A845QIS1"/>
<dbReference type="PROSITE" id="PS50995">
    <property type="entry name" value="HTH_MARR_2"/>
    <property type="match status" value="1"/>
</dbReference>
<evidence type="ECO:0000259" key="4">
    <source>
        <dbReference type="PROSITE" id="PS50995"/>
    </source>
</evidence>
<comment type="caution">
    <text evidence="5">The sequence shown here is derived from an EMBL/GenBank/DDBJ whole genome shotgun (WGS) entry which is preliminary data.</text>
</comment>
<feature type="domain" description="HTH marR-type" evidence="4">
    <location>
        <begin position="1"/>
        <end position="140"/>
    </location>
</feature>
<proteinExistence type="predicted"/>
<evidence type="ECO:0000256" key="1">
    <source>
        <dbReference type="ARBA" id="ARBA00023015"/>
    </source>
</evidence>
<dbReference type="PANTHER" id="PTHR33164">
    <property type="entry name" value="TRANSCRIPTIONAL REGULATOR, MARR FAMILY"/>
    <property type="match status" value="1"/>
</dbReference>
<dbReference type="GO" id="GO:0003677">
    <property type="term" value="F:DNA binding"/>
    <property type="evidence" value="ECO:0007669"/>
    <property type="project" value="UniProtKB-KW"/>
</dbReference>
<name>A0A845QIS1_9FIRM</name>
<dbReference type="SUPFAM" id="SSF46785">
    <property type="entry name" value="Winged helix' DNA-binding domain"/>
    <property type="match status" value="1"/>
</dbReference>
<accession>A0A845QIS1</accession>
<keyword evidence="1" id="KW-0805">Transcription regulation</keyword>
<keyword evidence="2" id="KW-0238">DNA-binding</keyword>
<dbReference type="InterPro" id="IPR036388">
    <property type="entry name" value="WH-like_DNA-bd_sf"/>
</dbReference>
<evidence type="ECO:0000256" key="2">
    <source>
        <dbReference type="ARBA" id="ARBA00023125"/>
    </source>
</evidence>
<evidence type="ECO:0000313" key="5">
    <source>
        <dbReference type="EMBL" id="NBH62030.1"/>
    </source>
</evidence>
<dbReference type="PANTHER" id="PTHR33164:SF99">
    <property type="entry name" value="MARR FAMILY REGULATORY PROTEIN"/>
    <property type="match status" value="1"/>
</dbReference>
<dbReference type="GO" id="GO:0003700">
    <property type="term" value="F:DNA-binding transcription factor activity"/>
    <property type="evidence" value="ECO:0007669"/>
    <property type="project" value="InterPro"/>
</dbReference>
<dbReference type="PROSITE" id="PS01117">
    <property type="entry name" value="HTH_MARR_1"/>
    <property type="match status" value="1"/>
</dbReference>
<dbReference type="InterPro" id="IPR000835">
    <property type="entry name" value="HTH_MarR-typ"/>
</dbReference>
<organism evidence="5 6">
    <name type="scientific">Anaerotruncus colihominis</name>
    <dbReference type="NCBI Taxonomy" id="169435"/>
    <lineage>
        <taxon>Bacteria</taxon>
        <taxon>Bacillati</taxon>
        <taxon>Bacillota</taxon>
        <taxon>Clostridia</taxon>
        <taxon>Eubacteriales</taxon>
        <taxon>Oscillospiraceae</taxon>
        <taxon>Anaerotruncus</taxon>
    </lineage>
</organism>
<dbReference type="InterPro" id="IPR039422">
    <property type="entry name" value="MarR/SlyA-like"/>
</dbReference>
<keyword evidence="6" id="KW-1185">Reference proteome</keyword>
<dbReference type="InterPro" id="IPR023187">
    <property type="entry name" value="Tscrpt_reg_MarR-type_CS"/>
</dbReference>
<dbReference type="SMART" id="SM00347">
    <property type="entry name" value="HTH_MARR"/>
    <property type="match status" value="1"/>
</dbReference>
<protein>
    <submittedName>
        <fullName evidence="5">MarR family transcriptional regulator</fullName>
    </submittedName>
</protein>
<sequence>MREEQKNFFDIMHSFRKLNLSSMLPGISHGELGVLKMIQHCQRCSGVDQGGVKVSLIVKEMHLPPPAISRALRVLEEKELVLRDVDKKDRRNTFVKVTEKGIARIAEADCIMEEFSDAVFGNLGADTMQKLNDYLQKFVETSKIEIEKRKYNEKKGESE</sequence>
<dbReference type="Gene3D" id="1.10.10.10">
    <property type="entry name" value="Winged helix-like DNA-binding domain superfamily/Winged helix DNA-binding domain"/>
    <property type="match status" value="1"/>
</dbReference>
<dbReference type="EMBL" id="QXWK01000018">
    <property type="protein sequence ID" value="NBH62030.1"/>
    <property type="molecule type" value="Genomic_DNA"/>
</dbReference>